<evidence type="ECO:0000313" key="2">
    <source>
        <dbReference type="Proteomes" id="UP000233469"/>
    </source>
</evidence>
<protein>
    <submittedName>
        <fullName evidence="1">Uncharacterized protein</fullName>
    </submittedName>
</protein>
<dbReference type="EMBL" id="LLXL01002221">
    <property type="protein sequence ID" value="PKK61435.1"/>
    <property type="molecule type" value="Genomic_DNA"/>
</dbReference>
<reference evidence="1 2" key="1">
    <citation type="submission" date="2016-04" db="EMBL/GenBank/DDBJ databases">
        <title>Genome analyses suggest a sexual origin of heterokaryosis in a supposedly ancient asexual fungus.</title>
        <authorList>
            <person name="Ropars J."/>
            <person name="Sedzielewska K."/>
            <person name="Noel J."/>
            <person name="Charron P."/>
            <person name="Farinelli L."/>
            <person name="Marton T."/>
            <person name="Kruger M."/>
            <person name="Pelin A."/>
            <person name="Brachmann A."/>
            <person name="Corradi N."/>
        </authorList>
    </citation>
    <scope>NUCLEOTIDE SEQUENCE [LARGE SCALE GENOMIC DNA]</scope>
    <source>
        <strain evidence="1 2">C2</strain>
    </source>
</reference>
<reference evidence="1 2" key="2">
    <citation type="submission" date="2017-10" db="EMBL/GenBank/DDBJ databases">
        <title>Extensive intraspecific genome diversity in a model arbuscular mycorrhizal fungus.</title>
        <authorList>
            <person name="Chen E.C.H."/>
            <person name="Morin E."/>
            <person name="Baudet D."/>
            <person name="Noel J."/>
            <person name="Ndikumana S."/>
            <person name="Charron P."/>
            <person name="St-Onge C."/>
            <person name="Giorgi J."/>
            <person name="Grigoriev I.V."/>
            <person name="Roux C."/>
            <person name="Martin F.M."/>
            <person name="Corradi N."/>
        </authorList>
    </citation>
    <scope>NUCLEOTIDE SEQUENCE [LARGE SCALE GENOMIC DNA]</scope>
    <source>
        <strain evidence="1 2">C2</strain>
    </source>
</reference>
<organism evidence="1 2">
    <name type="scientific">Rhizophagus irregularis</name>
    <dbReference type="NCBI Taxonomy" id="588596"/>
    <lineage>
        <taxon>Eukaryota</taxon>
        <taxon>Fungi</taxon>
        <taxon>Fungi incertae sedis</taxon>
        <taxon>Mucoromycota</taxon>
        <taxon>Glomeromycotina</taxon>
        <taxon>Glomeromycetes</taxon>
        <taxon>Glomerales</taxon>
        <taxon>Glomeraceae</taxon>
        <taxon>Rhizophagus</taxon>
    </lineage>
</organism>
<dbReference type="VEuPathDB" id="FungiDB:RhiirFUN_023090"/>
<dbReference type="Proteomes" id="UP000233469">
    <property type="component" value="Unassembled WGS sequence"/>
</dbReference>
<proteinExistence type="predicted"/>
<comment type="caution">
    <text evidence="1">The sequence shown here is derived from an EMBL/GenBank/DDBJ whole genome shotgun (WGS) entry which is preliminary data.</text>
</comment>
<sequence>MKDYVESGVISLSKTNGILKITNASKEKMQVVRQGISQIKTPYNFSRIDFADQHNEERKNYFMFTLRYEFINATINRTFTSLDTNTCNDIHKHFELYKQSVLADKILTNNEKIYVCLATLYCEYYIRNYLKENFLNWTSGNDYIDNLIQKYQLELLIPNMIVEWIPFSNLENIKYFNERWIF</sequence>
<evidence type="ECO:0000313" key="1">
    <source>
        <dbReference type="EMBL" id="PKK61435.1"/>
    </source>
</evidence>
<dbReference type="VEuPathDB" id="FungiDB:FUN_001221"/>
<gene>
    <name evidence="1" type="ORF">RhiirC2_791808</name>
</gene>
<dbReference type="AlphaFoldDB" id="A0A2N1MII1"/>
<name>A0A2N1MII1_9GLOM</name>
<accession>A0A2N1MII1</accession>